<dbReference type="EMBL" id="RVIJ01000013">
    <property type="protein sequence ID" value="MLW01370.1"/>
    <property type="molecule type" value="Genomic_DNA"/>
</dbReference>
<evidence type="ECO:0000313" key="4">
    <source>
        <dbReference type="EMBL" id="MIK90408.1"/>
    </source>
</evidence>
<dbReference type="EMBL" id="VFRH01000004">
    <property type="protein sequence ID" value="TPQ14409.1"/>
    <property type="molecule type" value="Genomic_DNA"/>
</dbReference>
<dbReference type="Proteomes" id="UP000885283">
    <property type="component" value="Unassembled WGS sequence"/>
</dbReference>
<sequence>MLQHSSVLSLYRILCKCLFSEVTVQAVTEPDKKSASVDALSLFICRRLLQVFPTAQRFDTLI</sequence>
<reference evidence="6" key="3">
    <citation type="submission" date="2018-10" db="EMBL/GenBank/DDBJ databases">
        <authorList>
            <consortium name="PulseNet: The National Subtyping Network for Foodborne Disease Surveillance"/>
            <person name="Tarr C.L."/>
            <person name="Trees E."/>
            <person name="Katz L.S."/>
            <person name="Carleton-Romer H.A."/>
            <person name="Stroika S."/>
            <person name="Kucerova Z."/>
            <person name="Roache K.F."/>
            <person name="Sabol A.L."/>
            <person name="Besser J."/>
            <person name="Gerner-Smidt P."/>
        </authorList>
    </citation>
    <scope>NUCLEOTIDE SEQUENCE [LARGE SCALE GENOMIC DNA]</scope>
    <source>
        <strain evidence="6">PNUSAS038541</strain>
        <strain evidence="7">PNUSAS052121</strain>
        <strain evidence="3">PNUSAS058450</strain>
    </source>
</reference>
<reference evidence="8 10" key="4">
    <citation type="submission" date="2019-06" db="EMBL/GenBank/DDBJ databases">
        <title>Comparative genome anaysis of Salmonella and Staphylococcus aureus isolated from China.</title>
        <authorList>
            <person name="Li L."/>
        </authorList>
    </citation>
    <scope>NUCLEOTIDE SEQUENCE [LARGE SCALE GENOMIC DNA]</scope>
    <source>
        <strain evidence="8 10">GSJ/2016-Sal.-012</strain>
    </source>
</reference>
<evidence type="ECO:0000313" key="6">
    <source>
        <dbReference type="EMBL" id="MLW01370.1"/>
    </source>
</evidence>
<dbReference type="Proteomes" id="UP000839530">
    <property type="component" value="Unassembled WGS sequence"/>
</dbReference>
<evidence type="ECO:0000313" key="9">
    <source>
        <dbReference type="Proteomes" id="UP000251994"/>
    </source>
</evidence>
<dbReference type="EMBL" id="RSMR01000001">
    <property type="protein sequence ID" value="MIK90408.1"/>
    <property type="molecule type" value="Genomic_DNA"/>
</dbReference>
<evidence type="ECO:0000313" key="2">
    <source>
        <dbReference type="EMBL" id="EAA8666233.1"/>
    </source>
</evidence>
<dbReference type="AlphaFoldDB" id="A0A344SA42"/>
<name>A0A344SA42_SALER</name>
<dbReference type="Proteomes" id="UP000885392">
    <property type="component" value="Unassembled WGS sequence"/>
</dbReference>
<dbReference type="EMBL" id="CP030219">
    <property type="protein sequence ID" value="AXD71731.1"/>
    <property type="molecule type" value="Genomic_DNA"/>
</dbReference>
<evidence type="ECO:0000313" key="3">
    <source>
        <dbReference type="EMBL" id="MGD31577.1"/>
    </source>
</evidence>
<evidence type="ECO:0000313" key="1">
    <source>
        <dbReference type="EMBL" id="AXD71731.1"/>
    </source>
</evidence>
<evidence type="ECO:0000313" key="7">
    <source>
        <dbReference type="EMBL" id="MMS79007.1"/>
    </source>
</evidence>
<dbReference type="Proteomes" id="UP000839834">
    <property type="component" value="Unassembled WGS sequence"/>
</dbReference>
<dbReference type="EMBL" id="AAACVH010000022">
    <property type="protein sequence ID" value="EAA8666233.1"/>
    <property type="molecule type" value="Genomic_DNA"/>
</dbReference>
<dbReference type="Proteomes" id="UP000320106">
    <property type="component" value="Unassembled WGS sequence"/>
</dbReference>
<gene>
    <name evidence="5" type="ORF">A7E06_05045</name>
    <name evidence="1" type="ORF">CHC34_12680</name>
    <name evidence="7" type="ORF">D9O31_21400</name>
    <name evidence="6" type="ORF">EAK82_14270</name>
    <name evidence="3" type="ORF">EE393_22100</name>
    <name evidence="8" type="ORF">FJR63_06805</name>
    <name evidence="4" type="ORF">KO51_02035</name>
    <name evidence="2" type="ORF">NL99_14735</name>
</gene>
<evidence type="ECO:0000313" key="5">
    <source>
        <dbReference type="EMBL" id="MIV42948.1"/>
    </source>
</evidence>
<proteinExistence type="predicted"/>
<reference evidence="4" key="2">
    <citation type="submission" date="2018-08" db="EMBL/GenBank/DDBJ databases">
        <authorList>
            <consortium name="GenomeTrakr network: Whole genome sequencing for foodborne pathogen traceback"/>
        </authorList>
    </citation>
    <scope>NUCLEOTIDE SEQUENCE [LARGE SCALE GENOMIC DNA]</scope>
    <source>
        <strain evidence="5">CFSAN048114</strain>
        <strain evidence="4">FLUFL-1338</strain>
        <strain evidence="2">FLUFL-367</strain>
    </source>
</reference>
<dbReference type="EMBL" id="RNKS01000080">
    <property type="protein sequence ID" value="MGD31577.1"/>
    <property type="molecule type" value="Genomic_DNA"/>
</dbReference>
<dbReference type="Proteomes" id="UP000839526">
    <property type="component" value="Unassembled WGS sequence"/>
</dbReference>
<evidence type="ECO:0000313" key="10">
    <source>
        <dbReference type="Proteomes" id="UP000320106"/>
    </source>
</evidence>
<protein>
    <submittedName>
        <fullName evidence="4">Uncharacterized protein</fullName>
    </submittedName>
</protein>
<accession>A0A344SA42</accession>
<dbReference type="Proteomes" id="UP000251994">
    <property type="component" value="Chromosome"/>
</dbReference>
<reference evidence="1 9" key="1">
    <citation type="submission" date="2018-06" db="EMBL/GenBank/DDBJ databases">
        <title>Completed Genome Sequences of 32 Strains from Various Serotypes of Salmonella enterica.</title>
        <authorList>
            <person name="Nash J.H.E."/>
            <person name="Robertson J."/>
            <person name="Bessonov K."/>
        </authorList>
    </citation>
    <scope>NUCLEOTIDE SEQUENCE [LARGE SCALE GENOMIC DNA]</scope>
    <source>
        <strain evidence="1 9">SA20021456</strain>
    </source>
</reference>
<dbReference type="EMBL" id="RWAH01000027">
    <property type="protein sequence ID" value="MMS79007.1"/>
    <property type="molecule type" value="Genomic_DNA"/>
</dbReference>
<dbReference type="EMBL" id="RSUV01000002">
    <property type="protein sequence ID" value="MIV42948.1"/>
    <property type="molecule type" value="Genomic_DNA"/>
</dbReference>
<organism evidence="4">
    <name type="scientific">Salmonella enterica</name>
    <name type="common">Salmonella choleraesuis</name>
    <dbReference type="NCBI Taxonomy" id="28901"/>
    <lineage>
        <taxon>Bacteria</taxon>
        <taxon>Pseudomonadati</taxon>
        <taxon>Pseudomonadota</taxon>
        <taxon>Gammaproteobacteria</taxon>
        <taxon>Enterobacterales</taxon>
        <taxon>Enterobacteriaceae</taxon>
        <taxon>Salmonella</taxon>
    </lineage>
</organism>
<dbReference type="Proteomes" id="UP000885336">
    <property type="component" value="Unassembled WGS sequence"/>
</dbReference>
<evidence type="ECO:0000313" key="8">
    <source>
        <dbReference type="EMBL" id="TPQ14409.1"/>
    </source>
</evidence>